<evidence type="ECO:0000256" key="8">
    <source>
        <dbReference type="PROSITE-ProRule" id="PRU00302"/>
    </source>
</evidence>
<keyword evidence="3 8" id="KW-0768">Sushi</keyword>
<feature type="domain" description="Sushi" evidence="10">
    <location>
        <begin position="325"/>
        <end position="383"/>
    </location>
</feature>
<dbReference type="FunFam" id="2.10.70.10:FF:000026">
    <property type="entry name" value="Complement inhibitory factor H"/>
    <property type="match status" value="1"/>
</dbReference>
<protein>
    <submittedName>
        <fullName evidence="12">Complement factor H-related protein 4-like</fullName>
    </submittedName>
</protein>
<dbReference type="AlphaFoldDB" id="A0A8B7QY00"/>
<comment type="caution">
    <text evidence="8">Lacks conserved residue(s) required for the propagation of feature annotation.</text>
</comment>
<evidence type="ECO:0000259" key="10">
    <source>
        <dbReference type="PROSITE" id="PS50923"/>
    </source>
</evidence>
<dbReference type="PANTHER" id="PTHR45785">
    <property type="entry name" value="COMPLEMENT FACTOR H-RELATED"/>
    <property type="match status" value="1"/>
</dbReference>
<accession>A0A8B7QY00</accession>
<keyword evidence="11" id="KW-1185">Reference proteome</keyword>
<dbReference type="RefSeq" id="XP_019493566.1">
    <property type="nucleotide sequence ID" value="XM_019638021.1"/>
</dbReference>
<keyword evidence="5" id="KW-0677">Repeat</keyword>
<name>A0A8B7QY00_HIPAR</name>
<evidence type="ECO:0000256" key="7">
    <source>
        <dbReference type="ARBA" id="ARBA00023180"/>
    </source>
</evidence>
<keyword evidence="2" id="KW-0964">Secreted</keyword>
<evidence type="ECO:0000313" key="11">
    <source>
        <dbReference type="Proteomes" id="UP000694851"/>
    </source>
</evidence>
<feature type="domain" description="Sushi" evidence="10">
    <location>
        <begin position="202"/>
        <end position="263"/>
    </location>
</feature>
<dbReference type="CDD" id="cd00033">
    <property type="entry name" value="CCP"/>
    <property type="match status" value="4"/>
</dbReference>
<dbReference type="InterPro" id="IPR051503">
    <property type="entry name" value="ComplSys_Reg/VirEntry_Med"/>
</dbReference>
<evidence type="ECO:0000256" key="9">
    <source>
        <dbReference type="SAM" id="SignalP"/>
    </source>
</evidence>
<feature type="domain" description="Sushi" evidence="10">
    <location>
        <begin position="143"/>
        <end position="200"/>
    </location>
</feature>
<evidence type="ECO:0000256" key="6">
    <source>
        <dbReference type="ARBA" id="ARBA00023157"/>
    </source>
</evidence>
<dbReference type="SMART" id="SM00032">
    <property type="entry name" value="CCP"/>
    <property type="match status" value="6"/>
</dbReference>
<dbReference type="Pfam" id="PF00084">
    <property type="entry name" value="Sushi"/>
    <property type="match status" value="6"/>
</dbReference>
<reference evidence="12" key="1">
    <citation type="submission" date="2025-08" db="UniProtKB">
        <authorList>
            <consortium name="RefSeq"/>
        </authorList>
    </citation>
    <scope>IDENTIFICATION</scope>
    <source>
        <tissue evidence="12">Muscle</tissue>
    </source>
</reference>
<organism evidence="11 12">
    <name type="scientific">Hipposideros armiger</name>
    <name type="common">Great Himalayan leaf-nosed bat</name>
    <dbReference type="NCBI Taxonomy" id="186990"/>
    <lineage>
        <taxon>Eukaryota</taxon>
        <taxon>Metazoa</taxon>
        <taxon>Chordata</taxon>
        <taxon>Craniata</taxon>
        <taxon>Vertebrata</taxon>
        <taxon>Euteleostomi</taxon>
        <taxon>Mammalia</taxon>
        <taxon>Eutheria</taxon>
        <taxon>Laurasiatheria</taxon>
        <taxon>Chiroptera</taxon>
        <taxon>Yinpterochiroptera</taxon>
        <taxon>Rhinolophoidea</taxon>
        <taxon>Hipposideridae</taxon>
        <taxon>Hipposideros</taxon>
    </lineage>
</organism>
<keyword evidence="4 9" id="KW-0732">Signal</keyword>
<dbReference type="GeneID" id="109380457"/>
<evidence type="ECO:0000256" key="5">
    <source>
        <dbReference type="ARBA" id="ARBA00022737"/>
    </source>
</evidence>
<gene>
    <name evidence="12" type="primary">LOC109380457</name>
</gene>
<keyword evidence="7" id="KW-0325">Glycoprotein</keyword>
<dbReference type="FunFam" id="2.10.70.10:FF:000060">
    <property type="entry name" value="Complement inhibitory factor H"/>
    <property type="match status" value="1"/>
</dbReference>
<feature type="signal peptide" evidence="9">
    <location>
        <begin position="1"/>
        <end position="18"/>
    </location>
</feature>
<feature type="domain" description="Sushi" evidence="10">
    <location>
        <begin position="21"/>
        <end position="78"/>
    </location>
</feature>
<evidence type="ECO:0000256" key="2">
    <source>
        <dbReference type="ARBA" id="ARBA00022525"/>
    </source>
</evidence>
<dbReference type="Gene3D" id="2.10.70.10">
    <property type="entry name" value="Complement Module, domain 1"/>
    <property type="match status" value="7"/>
</dbReference>
<dbReference type="PANTHER" id="PTHR45785:SF4">
    <property type="entry name" value="COMPLEMENT FACTOR H-RELATED PROTEIN 3-RELATED"/>
    <property type="match status" value="1"/>
</dbReference>
<evidence type="ECO:0000313" key="12">
    <source>
        <dbReference type="RefSeq" id="XP_019493566.1"/>
    </source>
</evidence>
<comment type="subcellular location">
    <subcellularLocation>
        <location evidence="1">Secreted</location>
    </subcellularLocation>
</comment>
<dbReference type="KEGG" id="hai:109380457"/>
<dbReference type="InterPro" id="IPR000436">
    <property type="entry name" value="Sushi_SCR_CCP_dom"/>
</dbReference>
<dbReference type="SUPFAM" id="SSF57535">
    <property type="entry name" value="Complement control module/SCR domain"/>
    <property type="match status" value="6"/>
</dbReference>
<dbReference type="GO" id="GO:0005576">
    <property type="term" value="C:extracellular region"/>
    <property type="evidence" value="ECO:0007669"/>
    <property type="project" value="UniProtKB-SubCell"/>
</dbReference>
<evidence type="ECO:0000256" key="4">
    <source>
        <dbReference type="ARBA" id="ARBA00022729"/>
    </source>
</evidence>
<feature type="chain" id="PRO_5034810631" evidence="9">
    <location>
        <begin position="19"/>
        <end position="447"/>
    </location>
</feature>
<dbReference type="InterPro" id="IPR035976">
    <property type="entry name" value="Sushi/SCR/CCP_sf"/>
</dbReference>
<evidence type="ECO:0000256" key="1">
    <source>
        <dbReference type="ARBA" id="ARBA00004613"/>
    </source>
</evidence>
<dbReference type="PROSITE" id="PS50923">
    <property type="entry name" value="SUSHI"/>
    <property type="match status" value="4"/>
</dbReference>
<keyword evidence="6 8" id="KW-1015">Disulfide bond</keyword>
<dbReference type="OrthoDB" id="9984531at2759"/>
<feature type="disulfide bond" evidence="8">
    <location>
        <begin position="327"/>
        <end position="370"/>
    </location>
</feature>
<evidence type="ECO:0000256" key="3">
    <source>
        <dbReference type="ARBA" id="ARBA00022659"/>
    </source>
</evidence>
<proteinExistence type="predicted"/>
<dbReference type="Proteomes" id="UP000694851">
    <property type="component" value="Unplaced"/>
</dbReference>
<sequence>MVLLLSVILTLGVSWTHAQEITCDQPYIRNGYYSPQRPKYRLGNTITYQCKSGFYPATRGTTARCTNIGWEPHPRCSFEPCHFPEIKHGSLHNADRYKPYFPVAVGKWYYYSCNANFVTPSQSSWDYINCTREGWSPAVPCRRQCIFRYVLNGYSPRYERKYLQGESVRVDCHPGYSLPNQQTTMTCTEDGWSPPPTCIRVKTCSTSDLEIPNGFVSESEPTYPLYKQVQYKCKQGYVTADGETTGLITCQQHGWSAQPTCIKYCGMPVFANATAVITGSRLVINDTLDYKCLDGYENRDGNKIGSMVCDEDGWTHLPTCYKSTEKCERPPSISNGDITSFPFAVYLPGSRVKYQCQAYYELQGSKYVTCNEGKWSEPPRCIDPCVISEQNMNRNNIQLKGKDDTTYYVKTGDLIEFVCKSGHTAATSQQSFQVVCGEGTLEYPRCE</sequence>
<dbReference type="FunFam" id="2.10.70.10:FF:000054">
    <property type="entry name" value="Complement inhibitory factor H"/>
    <property type="match status" value="1"/>
</dbReference>